<evidence type="ECO:0000313" key="7">
    <source>
        <dbReference type="EMBL" id="RWX46951.1"/>
    </source>
</evidence>
<dbReference type="InterPro" id="IPR043519">
    <property type="entry name" value="NT_sf"/>
</dbReference>
<feature type="domain" description="tRNA nucleotidyltransferase/poly(A) polymerase RNA and SrmB- binding" evidence="6">
    <location>
        <begin position="205"/>
        <end position="265"/>
    </location>
</feature>
<dbReference type="CDD" id="cd05398">
    <property type="entry name" value="NT_ClassII-CCAase"/>
    <property type="match status" value="1"/>
</dbReference>
<keyword evidence="8" id="KW-1185">Reference proteome</keyword>
<proteinExistence type="inferred from homology"/>
<organism evidence="7 8">
    <name type="scientific">Candidatus Electrothrix aarhusensis</name>
    <dbReference type="NCBI Taxonomy" id="1859131"/>
    <lineage>
        <taxon>Bacteria</taxon>
        <taxon>Pseudomonadati</taxon>
        <taxon>Thermodesulfobacteriota</taxon>
        <taxon>Desulfobulbia</taxon>
        <taxon>Desulfobulbales</taxon>
        <taxon>Desulfobulbaceae</taxon>
        <taxon>Candidatus Electrothrix</taxon>
    </lineage>
</organism>
<evidence type="ECO:0000256" key="3">
    <source>
        <dbReference type="RuleBase" id="RU003953"/>
    </source>
</evidence>
<accession>A0A3S3R8S1</accession>
<gene>
    <name evidence="7" type="ORF">H206_00264</name>
</gene>
<dbReference type="SUPFAM" id="SSF81301">
    <property type="entry name" value="Nucleotidyltransferase"/>
    <property type="match status" value="1"/>
</dbReference>
<evidence type="ECO:0000259" key="5">
    <source>
        <dbReference type="Pfam" id="PF01743"/>
    </source>
</evidence>
<dbReference type="EC" id="2.7.7.19" evidence="7"/>
<feature type="region of interest" description="Disordered" evidence="4">
    <location>
        <begin position="442"/>
        <end position="475"/>
    </location>
</feature>
<name>A0A3S3R8S1_9BACT</name>
<dbReference type="Proteomes" id="UP000287853">
    <property type="component" value="Unassembled WGS sequence"/>
</dbReference>
<dbReference type="Gene3D" id="3.30.460.10">
    <property type="entry name" value="Beta Polymerase, domain 2"/>
    <property type="match status" value="1"/>
</dbReference>
<keyword evidence="2" id="KW-0547">Nucleotide-binding</keyword>
<dbReference type="EMBL" id="MTKO01000046">
    <property type="protein sequence ID" value="RWX46951.1"/>
    <property type="molecule type" value="Genomic_DNA"/>
</dbReference>
<evidence type="ECO:0000256" key="4">
    <source>
        <dbReference type="SAM" id="MobiDB-lite"/>
    </source>
</evidence>
<dbReference type="Gene3D" id="1.10.3090.10">
    <property type="entry name" value="cca-adding enzyme, domain 2"/>
    <property type="match status" value="1"/>
</dbReference>
<reference evidence="7 8" key="1">
    <citation type="submission" date="2017-01" db="EMBL/GenBank/DDBJ databases">
        <title>The cable genome- insights into the physiology and evolution of filamentous bacteria capable of sulfide oxidation via long distance electron transfer.</title>
        <authorList>
            <person name="Schreiber L."/>
            <person name="Bjerg J.T."/>
            <person name="Boggild A."/>
            <person name="Van De Vossenberg J."/>
            <person name="Meysman F."/>
            <person name="Nielsen L.P."/>
            <person name="Schramm A."/>
            <person name="Kjeldsen K.U."/>
        </authorList>
    </citation>
    <scope>NUCLEOTIDE SEQUENCE [LARGE SCALE GENOMIC DNA]</scope>
    <source>
        <strain evidence="7">MCF</strain>
    </source>
</reference>
<feature type="domain" description="Poly A polymerase head" evidence="5">
    <location>
        <begin position="54"/>
        <end position="178"/>
    </location>
</feature>
<dbReference type="GO" id="GO:0000166">
    <property type="term" value="F:nucleotide binding"/>
    <property type="evidence" value="ECO:0007669"/>
    <property type="project" value="UniProtKB-KW"/>
</dbReference>
<dbReference type="GO" id="GO:0006396">
    <property type="term" value="P:RNA processing"/>
    <property type="evidence" value="ECO:0007669"/>
    <property type="project" value="InterPro"/>
</dbReference>
<dbReference type="InterPro" id="IPR052191">
    <property type="entry name" value="tRNA_ntf/polyA_polymerase_I"/>
</dbReference>
<dbReference type="InterPro" id="IPR002646">
    <property type="entry name" value="PolA_pol_head_dom"/>
</dbReference>
<dbReference type="InterPro" id="IPR032828">
    <property type="entry name" value="PolyA_RNA-bd"/>
</dbReference>
<evidence type="ECO:0000313" key="8">
    <source>
        <dbReference type="Proteomes" id="UP000287853"/>
    </source>
</evidence>
<sequence length="475" mass="54003">MNGTIENDSQLTEAKEDRRHIILSQEEHPILEKDIESEALKVLYRLRDAGYSGYLVGGGVRDLYLGNQPKDFDISTNARPGQLRKLFRNSRTIGRRFRLVQVFFKGNKIIEVSTLRSQSEYDSNDPDKVLPANNTFGTLEEDAFRRDLTINSLFYEIESKTLIDYVGGVQDLTDGIIRIVGEPEQRIIRDPVRMLRAIRHAARNGFKIEKKTLDAISNHADKLDLCPTSRIRDELLKDLRGGTSKPWAELALQTGIFSTLFPFYKELFNDVTQGEAVKGELLAMLGALDNIYCQGKGKGRVVLEDAILFALLIFPWALRHFDLLNQELKGPVYHRLSKSIRSELDQVFARRLNLKRAIKDKITTLFVNMSSLQKNRKNDTWPAWLRKKSYFPDCSRFYALYQEAIAGEALTDLKQFIVEAPQHVEHVEHVAEVQEAPDLLAGANTSETPRRGGRRGGNNPAFSNEKHGVFGLRKG</sequence>
<dbReference type="AlphaFoldDB" id="A0A3S3R8S1"/>
<dbReference type="Pfam" id="PF01743">
    <property type="entry name" value="PolyA_pol"/>
    <property type="match status" value="1"/>
</dbReference>
<dbReference type="PANTHER" id="PTHR43051">
    <property type="entry name" value="POLYNUCLEOTIDE ADENYLYLTRANSFERASE FAMILY PROTEIN"/>
    <property type="match status" value="1"/>
</dbReference>
<keyword evidence="1 3" id="KW-0808">Transferase</keyword>
<dbReference type="SUPFAM" id="SSF81891">
    <property type="entry name" value="Poly A polymerase C-terminal region-like"/>
    <property type="match status" value="1"/>
</dbReference>
<evidence type="ECO:0000259" key="6">
    <source>
        <dbReference type="Pfam" id="PF12627"/>
    </source>
</evidence>
<protein>
    <submittedName>
        <fullName evidence="7">Poly(A) polymerase</fullName>
        <ecNumber evidence="7">2.7.7.19</ecNumber>
    </submittedName>
</protein>
<evidence type="ECO:0000256" key="1">
    <source>
        <dbReference type="ARBA" id="ARBA00022679"/>
    </source>
</evidence>
<dbReference type="Pfam" id="PF12627">
    <property type="entry name" value="PolyA_pol_RNAbd"/>
    <property type="match status" value="1"/>
</dbReference>
<dbReference type="GO" id="GO:0003723">
    <property type="term" value="F:RNA binding"/>
    <property type="evidence" value="ECO:0007669"/>
    <property type="project" value="UniProtKB-KW"/>
</dbReference>
<dbReference type="GO" id="GO:1990817">
    <property type="term" value="F:poly(A) RNA polymerase activity"/>
    <property type="evidence" value="ECO:0007669"/>
    <property type="project" value="UniProtKB-EC"/>
</dbReference>
<evidence type="ECO:0000256" key="2">
    <source>
        <dbReference type="ARBA" id="ARBA00022741"/>
    </source>
</evidence>
<comment type="caution">
    <text evidence="7">The sequence shown here is derived from an EMBL/GenBank/DDBJ whole genome shotgun (WGS) entry which is preliminary data.</text>
</comment>
<comment type="similarity">
    <text evidence="3">Belongs to the tRNA nucleotidyltransferase/poly(A) polymerase family.</text>
</comment>
<keyword evidence="7" id="KW-0548">Nucleotidyltransferase</keyword>
<dbReference type="PANTHER" id="PTHR43051:SF1">
    <property type="entry name" value="POLYNUCLEOTIDE ADENYLYLTRANSFERASE FAMILY PROTEIN"/>
    <property type="match status" value="1"/>
</dbReference>
<keyword evidence="3" id="KW-0694">RNA-binding</keyword>